<reference evidence="5" key="3">
    <citation type="submission" date="2025-04" db="UniProtKB">
        <authorList>
            <consortium name="RefSeq"/>
        </authorList>
    </citation>
    <scope>IDENTIFICATION</scope>
    <source>
        <strain evidence="5">CBS 304.34</strain>
    </source>
</reference>
<feature type="domain" description="DUF7587" evidence="2">
    <location>
        <begin position="4"/>
        <end position="72"/>
    </location>
</feature>
<protein>
    <recommendedName>
        <fullName evidence="2">DUF7587 domain-containing protein</fullName>
    </recommendedName>
</protein>
<dbReference type="RefSeq" id="XP_033581644.1">
    <property type="nucleotide sequence ID" value="XM_033718968.1"/>
</dbReference>
<name>A0A6A6Z0X8_9PEZI</name>
<gene>
    <name evidence="3 5" type="ORF">BDZ99DRAFT_458674</name>
</gene>
<feature type="region of interest" description="Disordered" evidence="1">
    <location>
        <begin position="200"/>
        <end position="219"/>
    </location>
</feature>
<proteinExistence type="predicted"/>
<organism evidence="3">
    <name type="scientific">Mytilinidion resinicola</name>
    <dbReference type="NCBI Taxonomy" id="574789"/>
    <lineage>
        <taxon>Eukaryota</taxon>
        <taxon>Fungi</taxon>
        <taxon>Dikarya</taxon>
        <taxon>Ascomycota</taxon>
        <taxon>Pezizomycotina</taxon>
        <taxon>Dothideomycetes</taxon>
        <taxon>Pleosporomycetidae</taxon>
        <taxon>Mytilinidiales</taxon>
        <taxon>Mytilinidiaceae</taxon>
        <taxon>Mytilinidion</taxon>
    </lineage>
</organism>
<dbReference type="Pfam" id="PF24494">
    <property type="entry name" value="DUF7587"/>
    <property type="match status" value="1"/>
</dbReference>
<keyword evidence="4" id="KW-1185">Reference proteome</keyword>
<evidence type="ECO:0000259" key="2">
    <source>
        <dbReference type="Pfam" id="PF24494"/>
    </source>
</evidence>
<evidence type="ECO:0000313" key="3">
    <source>
        <dbReference type="EMBL" id="KAF2814680.1"/>
    </source>
</evidence>
<evidence type="ECO:0000313" key="5">
    <source>
        <dbReference type="RefSeq" id="XP_033581644.1"/>
    </source>
</evidence>
<reference evidence="3 5" key="1">
    <citation type="journal article" date="2020" name="Stud. Mycol.">
        <title>101 Dothideomycetes genomes: a test case for predicting lifestyles and emergence of pathogens.</title>
        <authorList>
            <person name="Haridas S."/>
            <person name="Albert R."/>
            <person name="Binder M."/>
            <person name="Bloem J."/>
            <person name="Labutti K."/>
            <person name="Salamov A."/>
            <person name="Andreopoulos B."/>
            <person name="Baker S."/>
            <person name="Barry K."/>
            <person name="Bills G."/>
            <person name="Bluhm B."/>
            <person name="Cannon C."/>
            <person name="Castanera R."/>
            <person name="Culley D."/>
            <person name="Daum C."/>
            <person name="Ezra D."/>
            <person name="Gonzalez J."/>
            <person name="Henrissat B."/>
            <person name="Kuo A."/>
            <person name="Liang C."/>
            <person name="Lipzen A."/>
            <person name="Lutzoni F."/>
            <person name="Magnuson J."/>
            <person name="Mondo S."/>
            <person name="Nolan M."/>
            <person name="Ohm R."/>
            <person name="Pangilinan J."/>
            <person name="Park H.-J."/>
            <person name="Ramirez L."/>
            <person name="Alfaro M."/>
            <person name="Sun H."/>
            <person name="Tritt A."/>
            <person name="Yoshinaga Y."/>
            <person name="Zwiers L.-H."/>
            <person name="Turgeon B."/>
            <person name="Goodwin S."/>
            <person name="Spatafora J."/>
            <person name="Crous P."/>
            <person name="Grigoriev I."/>
        </authorList>
    </citation>
    <scope>NUCLEOTIDE SEQUENCE</scope>
    <source>
        <strain evidence="3 5">CBS 304.34</strain>
    </source>
</reference>
<sequence>MAKRSAEEGQTPFIAMIDLTALKGSTYSASAVIRKVKRSGDLPEMRYKGTAELLIWGEIPETAILNIVPYTEIEHLAATTPAVGAILRLDLLDPNARTYYLHKDLMMKPVRLDPATATALGQLADHCYLGLAPPAQLSTFIQSVVDGFAIDATQVLHDDKIMHKLGMYFLNALNRPNQDDGAIINAFINGVETANESLERSRRSLVSRSRSRSGRKRGV</sequence>
<dbReference type="GeneID" id="54459861"/>
<dbReference type="EMBL" id="MU003694">
    <property type="protein sequence ID" value="KAF2814680.1"/>
    <property type="molecule type" value="Genomic_DNA"/>
</dbReference>
<reference evidence="5" key="2">
    <citation type="submission" date="2020-04" db="EMBL/GenBank/DDBJ databases">
        <authorList>
            <consortium name="NCBI Genome Project"/>
        </authorList>
    </citation>
    <scope>NUCLEOTIDE SEQUENCE</scope>
    <source>
        <strain evidence="5">CBS 304.34</strain>
    </source>
</reference>
<evidence type="ECO:0000256" key="1">
    <source>
        <dbReference type="SAM" id="MobiDB-lite"/>
    </source>
</evidence>
<dbReference type="AlphaFoldDB" id="A0A6A6Z0X8"/>
<evidence type="ECO:0000313" key="4">
    <source>
        <dbReference type="Proteomes" id="UP000504636"/>
    </source>
</evidence>
<dbReference type="Proteomes" id="UP000504636">
    <property type="component" value="Unplaced"/>
</dbReference>
<feature type="compositionally biased region" description="Basic residues" evidence="1">
    <location>
        <begin position="203"/>
        <end position="219"/>
    </location>
</feature>
<dbReference type="InterPro" id="IPR056009">
    <property type="entry name" value="DUF7587"/>
</dbReference>
<accession>A0A6A6Z0X8</accession>
<dbReference type="OrthoDB" id="5397734at2759"/>